<evidence type="ECO:0008006" key="4">
    <source>
        <dbReference type="Google" id="ProtNLM"/>
    </source>
</evidence>
<evidence type="ECO:0000256" key="2">
    <source>
        <dbReference type="SAM" id="Phobius"/>
    </source>
</evidence>
<name>A0A6J5LF47_9CAUD</name>
<dbReference type="EMBL" id="LR796254">
    <property type="protein sequence ID" value="CAB4131893.1"/>
    <property type="molecule type" value="Genomic_DNA"/>
</dbReference>
<keyword evidence="2" id="KW-0472">Membrane</keyword>
<accession>A0A6J5LF47</accession>
<feature type="transmembrane region" description="Helical" evidence="2">
    <location>
        <begin position="6"/>
        <end position="25"/>
    </location>
</feature>
<organism evidence="3">
    <name type="scientific">uncultured Caudovirales phage</name>
    <dbReference type="NCBI Taxonomy" id="2100421"/>
    <lineage>
        <taxon>Viruses</taxon>
        <taxon>Duplodnaviria</taxon>
        <taxon>Heunggongvirae</taxon>
        <taxon>Uroviricota</taxon>
        <taxon>Caudoviricetes</taxon>
        <taxon>Peduoviridae</taxon>
        <taxon>Maltschvirus</taxon>
        <taxon>Maltschvirus maltsch</taxon>
    </lineage>
</organism>
<gene>
    <name evidence="3" type="ORF">UFOVP135_5</name>
</gene>
<feature type="region of interest" description="Disordered" evidence="1">
    <location>
        <begin position="99"/>
        <end position="123"/>
    </location>
</feature>
<proteinExistence type="predicted"/>
<sequence>MSLFNPYVLIGIILSIVSAFSGGYYKGKHDEATRQELEIAKLNAEARQKEQTLVSLVTSTATQLSKANQNARLTQQKRDADIDSGAFKLRIPVKATPCSVPVSSTSPTTPGASTGPTTTAELDGETSKSLIAITEEGDAAIRKLNACLDLYNQTLETLKGK</sequence>
<evidence type="ECO:0000313" key="3">
    <source>
        <dbReference type="EMBL" id="CAB4131893.1"/>
    </source>
</evidence>
<protein>
    <recommendedName>
        <fullName evidence="4">Spanin, inner membrane subunit</fullName>
    </recommendedName>
</protein>
<keyword evidence="2" id="KW-0812">Transmembrane</keyword>
<reference evidence="3" key="1">
    <citation type="submission" date="2020-04" db="EMBL/GenBank/DDBJ databases">
        <authorList>
            <person name="Chiriac C."/>
            <person name="Salcher M."/>
            <person name="Ghai R."/>
            <person name="Kavagutti S V."/>
        </authorList>
    </citation>
    <scope>NUCLEOTIDE SEQUENCE</scope>
</reference>
<evidence type="ECO:0000256" key="1">
    <source>
        <dbReference type="SAM" id="MobiDB-lite"/>
    </source>
</evidence>
<keyword evidence="2" id="KW-1133">Transmembrane helix</keyword>
<feature type="compositionally biased region" description="Low complexity" evidence="1">
    <location>
        <begin position="99"/>
        <end position="119"/>
    </location>
</feature>